<reference evidence="11 12" key="1">
    <citation type="submission" date="2015-11" db="EMBL/GenBank/DDBJ databases">
        <title>Draft genome of Sulfurovum riftiae 1812E, a member of the Epsilonproteobacteria isolated from the tube of the deep-sea hydrothermal vent tubewom Riftia pachyptila.</title>
        <authorList>
            <person name="Vetriani C."/>
            <person name="Giovannelli D."/>
        </authorList>
    </citation>
    <scope>NUCLEOTIDE SEQUENCE [LARGE SCALE GENOMIC DNA]</scope>
    <source>
        <strain evidence="11 12">1812E</strain>
    </source>
</reference>
<dbReference type="SUPFAM" id="SSF55486">
    <property type="entry name" value="Metalloproteases ('zincins'), catalytic domain"/>
    <property type="match status" value="1"/>
</dbReference>
<feature type="signal peptide" evidence="8">
    <location>
        <begin position="1"/>
        <end position="20"/>
    </location>
</feature>
<dbReference type="RefSeq" id="WP_067332119.1">
    <property type="nucleotide sequence ID" value="NZ_LNKT01000067.1"/>
</dbReference>
<keyword evidence="5" id="KW-0378">Hydrolase</keyword>
<keyword evidence="6" id="KW-0862">Zinc</keyword>
<dbReference type="Pfam" id="PF05649">
    <property type="entry name" value="Peptidase_M13_N"/>
    <property type="match status" value="1"/>
</dbReference>
<evidence type="ECO:0000256" key="4">
    <source>
        <dbReference type="ARBA" id="ARBA00022723"/>
    </source>
</evidence>
<evidence type="ECO:0000256" key="8">
    <source>
        <dbReference type="SAM" id="SignalP"/>
    </source>
</evidence>
<comment type="caution">
    <text evidence="11">The sequence shown here is derived from an EMBL/GenBank/DDBJ whole genome shotgun (WGS) entry which is preliminary data.</text>
</comment>
<keyword evidence="4" id="KW-0479">Metal-binding</keyword>
<evidence type="ECO:0000259" key="10">
    <source>
        <dbReference type="Pfam" id="PF05649"/>
    </source>
</evidence>
<dbReference type="GO" id="GO:0005886">
    <property type="term" value="C:plasma membrane"/>
    <property type="evidence" value="ECO:0007669"/>
    <property type="project" value="TreeGrafter"/>
</dbReference>
<keyword evidence="3" id="KW-0645">Protease</keyword>
<dbReference type="PRINTS" id="PR00786">
    <property type="entry name" value="NEPRILYSIN"/>
</dbReference>
<dbReference type="PANTHER" id="PTHR11733:SF167">
    <property type="entry name" value="FI17812P1-RELATED"/>
    <property type="match status" value="1"/>
</dbReference>
<evidence type="ECO:0000256" key="1">
    <source>
        <dbReference type="ARBA" id="ARBA00001947"/>
    </source>
</evidence>
<accession>A0A151CDX2</accession>
<evidence type="ECO:0000256" key="2">
    <source>
        <dbReference type="ARBA" id="ARBA00007357"/>
    </source>
</evidence>
<feature type="chain" id="PRO_5007578378" description="Peptidase M13" evidence="8">
    <location>
        <begin position="21"/>
        <end position="656"/>
    </location>
</feature>
<evidence type="ECO:0000256" key="5">
    <source>
        <dbReference type="ARBA" id="ARBA00022801"/>
    </source>
</evidence>
<dbReference type="Gene3D" id="3.40.390.10">
    <property type="entry name" value="Collagenase (Catalytic Domain)"/>
    <property type="match status" value="1"/>
</dbReference>
<feature type="domain" description="Peptidase M13 C-terminal" evidence="9">
    <location>
        <begin position="456"/>
        <end position="653"/>
    </location>
</feature>
<proteinExistence type="inferred from homology"/>
<dbReference type="InterPro" id="IPR042089">
    <property type="entry name" value="Peptidase_M13_dom_2"/>
</dbReference>
<dbReference type="Proteomes" id="UP000075359">
    <property type="component" value="Unassembled WGS sequence"/>
</dbReference>
<comment type="similarity">
    <text evidence="2">Belongs to the peptidase M13 family.</text>
</comment>
<dbReference type="InterPro" id="IPR024079">
    <property type="entry name" value="MetalloPept_cat_dom_sf"/>
</dbReference>
<organism evidence="11 12">
    <name type="scientific">Sulfurovum riftiae</name>
    <dbReference type="NCBI Taxonomy" id="1630136"/>
    <lineage>
        <taxon>Bacteria</taxon>
        <taxon>Pseudomonadati</taxon>
        <taxon>Campylobacterota</taxon>
        <taxon>Epsilonproteobacteria</taxon>
        <taxon>Campylobacterales</taxon>
        <taxon>Sulfurovaceae</taxon>
        <taxon>Sulfurovum</taxon>
    </lineage>
</organism>
<evidence type="ECO:0000256" key="6">
    <source>
        <dbReference type="ARBA" id="ARBA00022833"/>
    </source>
</evidence>
<dbReference type="OrthoDB" id="9775677at2"/>
<keyword evidence="7" id="KW-0482">Metalloprotease</keyword>
<gene>
    <name evidence="11" type="ORF">AS592_02970</name>
</gene>
<dbReference type="GO" id="GO:0046872">
    <property type="term" value="F:metal ion binding"/>
    <property type="evidence" value="ECO:0007669"/>
    <property type="project" value="UniProtKB-KW"/>
</dbReference>
<dbReference type="PANTHER" id="PTHR11733">
    <property type="entry name" value="ZINC METALLOPROTEASE FAMILY M13 NEPRILYSIN-RELATED"/>
    <property type="match status" value="1"/>
</dbReference>
<feature type="domain" description="Peptidase M13 N-terminal" evidence="10">
    <location>
        <begin position="30"/>
        <end position="402"/>
    </location>
</feature>
<evidence type="ECO:0000256" key="3">
    <source>
        <dbReference type="ARBA" id="ARBA00022670"/>
    </source>
</evidence>
<evidence type="ECO:0000313" key="11">
    <source>
        <dbReference type="EMBL" id="KYJ85716.1"/>
    </source>
</evidence>
<dbReference type="AlphaFoldDB" id="A0A151CDX2"/>
<evidence type="ECO:0000259" key="9">
    <source>
        <dbReference type="Pfam" id="PF01431"/>
    </source>
</evidence>
<keyword evidence="12" id="KW-1185">Reference proteome</keyword>
<dbReference type="InterPro" id="IPR018497">
    <property type="entry name" value="Peptidase_M13_C"/>
</dbReference>
<dbReference type="PROSITE" id="PS51885">
    <property type="entry name" value="NEPRILYSIN"/>
    <property type="match status" value="1"/>
</dbReference>
<sequence length="656" mass="74208">MKKNRLIFPLLVAATLSLTATDNNTTGYKENFYKAVNQPWISAHKIADDKNQVSTFTHLDDLFVKNGLALIEKIKKKKQRSVEEQKVLDYYTAFSDMKGRNAKCVTPIEPIFKRIDAIKDHKELAHLMADLAYEGTPIPYGFGPVTDREDATRYVILGMMDGMTLPKKFYEDNSTASQKKIGNYTDYLRDILTLARMDDVNRTVENDMKVERLLASHSLSVTQLHDVKLTNNPSDFKSVEKMLSNLDIAYYFKKMGLPQTMKLNIASPDYFRALNENFKKVPLPVWKDYLKTEVLGAYAGSLSEPFIEAAQRYNIKEGQATKLEPLEIRALRNTSAALSFLFGKLYVDAYFDDADKAKIEKILHSILDTYRTAIKESDRLAPSTKKAALEKLDKMAFNIAYPNKWRDYTPLKVKSDDLIYNVRELVKFGHLLTAEKIKKGKVDKEMWESSPPQEANAFYSPNSNKFILLAGILHAPIFDANATDAANYGGIGLVIAHEIGHAFDNSGAMFDGDGNMKNWWTKEDYAAFEKLKQKLIAQANRYEVISGVHANGALEIGEIIADLSGAEIALRAYLSTLDKSADKNKGMRDFFIQYAKVWKANTRPQVLVMYNDTDGHPASEYRINGTVKNMDAFYEAFGVKEGDGMYLPPGKRVEIW</sequence>
<dbReference type="GO" id="GO:0004222">
    <property type="term" value="F:metalloendopeptidase activity"/>
    <property type="evidence" value="ECO:0007669"/>
    <property type="project" value="InterPro"/>
</dbReference>
<dbReference type="CDD" id="cd08662">
    <property type="entry name" value="M13"/>
    <property type="match status" value="1"/>
</dbReference>
<dbReference type="EMBL" id="LNKT01000067">
    <property type="protein sequence ID" value="KYJ85716.1"/>
    <property type="molecule type" value="Genomic_DNA"/>
</dbReference>
<evidence type="ECO:0008006" key="13">
    <source>
        <dbReference type="Google" id="ProtNLM"/>
    </source>
</evidence>
<dbReference type="STRING" id="1630136.AS592_02970"/>
<dbReference type="GO" id="GO:0016485">
    <property type="term" value="P:protein processing"/>
    <property type="evidence" value="ECO:0007669"/>
    <property type="project" value="TreeGrafter"/>
</dbReference>
<evidence type="ECO:0000313" key="12">
    <source>
        <dbReference type="Proteomes" id="UP000075359"/>
    </source>
</evidence>
<dbReference type="Gene3D" id="1.10.1380.10">
    <property type="entry name" value="Neutral endopeptidase , domain2"/>
    <property type="match status" value="1"/>
</dbReference>
<comment type="cofactor">
    <cofactor evidence="1">
        <name>Zn(2+)</name>
        <dbReference type="ChEBI" id="CHEBI:29105"/>
    </cofactor>
</comment>
<dbReference type="InterPro" id="IPR008753">
    <property type="entry name" value="Peptidase_M13_N"/>
</dbReference>
<evidence type="ECO:0000256" key="7">
    <source>
        <dbReference type="ARBA" id="ARBA00023049"/>
    </source>
</evidence>
<dbReference type="Pfam" id="PF01431">
    <property type="entry name" value="Peptidase_M13"/>
    <property type="match status" value="1"/>
</dbReference>
<keyword evidence="8" id="KW-0732">Signal</keyword>
<dbReference type="InterPro" id="IPR000718">
    <property type="entry name" value="Peptidase_M13"/>
</dbReference>
<name>A0A151CDX2_9BACT</name>
<protein>
    <recommendedName>
        <fullName evidence="13">Peptidase M13</fullName>
    </recommendedName>
</protein>